<dbReference type="RefSeq" id="WP_076789013.1">
    <property type="nucleotide sequence ID" value="NZ_CP015493.1"/>
</dbReference>
<protein>
    <submittedName>
        <fullName evidence="1">Uncharacterized protein</fullName>
    </submittedName>
</protein>
<name>A0A385AES9_LATCU</name>
<accession>A0A385AES9</accession>
<dbReference type="Proteomes" id="UP000257607">
    <property type="component" value="Chromosome"/>
</dbReference>
<reference evidence="1 2" key="1">
    <citation type="submission" date="2018-07" db="EMBL/GenBank/DDBJ databases">
        <title>Lactobacillus curvatus genome sequence.</title>
        <authorList>
            <person name="Prechtl R."/>
        </authorList>
    </citation>
    <scope>NUCLEOTIDE SEQUENCE [LARGE SCALE GENOMIC DNA]</scope>
    <source>
        <strain evidence="1 2">TMW 1.1928</strain>
    </source>
</reference>
<gene>
    <name evidence="1" type="ORF">DT351_07250</name>
</gene>
<dbReference type="AlphaFoldDB" id="A0A385AES9"/>
<proteinExistence type="predicted"/>
<evidence type="ECO:0000313" key="2">
    <source>
        <dbReference type="Proteomes" id="UP000257607"/>
    </source>
</evidence>
<sequence>MADFLNPEICKDFRNAINLTPIFMHDKRYKSSFNLYCAIMDRVDDSIKYLNQHSETPKTETDFLIFIMYACMVLDAINELQRNLKFKNKYANSNDKDAYLYFKEICMNQLELSADECPTDEQFFRYFRSLSMAHPFETNRVNFLQKNKEIQYSPWVIVNSSSSRIPIVGIRIYSNKNDNIKDLKFPFFILKDYIQSRFELMRLATDSLNEIVNRQLNIWKSEKIPTNLSTLDTLIAIRNMLAKRFEQTYPIDDLISCMTIELSNTKNEDILENYREVISSKIPAIRSAVENLDYEKMCELTDSIYGIRPQKMHEQGNYQLEKIYTNLTHGDHIWGIEQADAFSKEFASKWVSIQAHTMPDDEIIILTHIACYYEAMKQSKLK</sequence>
<organism evidence="1 2">
    <name type="scientific">Latilactobacillus curvatus</name>
    <name type="common">Lactobacillus curvatus</name>
    <dbReference type="NCBI Taxonomy" id="28038"/>
    <lineage>
        <taxon>Bacteria</taxon>
        <taxon>Bacillati</taxon>
        <taxon>Bacillota</taxon>
        <taxon>Bacilli</taxon>
        <taxon>Lactobacillales</taxon>
        <taxon>Lactobacillaceae</taxon>
        <taxon>Latilactobacillus</taxon>
    </lineage>
</organism>
<dbReference type="EMBL" id="CP031003">
    <property type="protein sequence ID" value="AXN36175.1"/>
    <property type="molecule type" value="Genomic_DNA"/>
</dbReference>
<evidence type="ECO:0000313" key="1">
    <source>
        <dbReference type="EMBL" id="AXN36175.1"/>
    </source>
</evidence>